<feature type="domain" description="Protein kinase" evidence="6">
    <location>
        <begin position="7"/>
        <end position="266"/>
    </location>
</feature>
<dbReference type="Gene3D" id="3.30.200.20">
    <property type="entry name" value="Phosphorylase Kinase, domain 1"/>
    <property type="match status" value="1"/>
</dbReference>
<evidence type="ECO:0000256" key="4">
    <source>
        <dbReference type="ARBA" id="ARBA00022840"/>
    </source>
</evidence>
<accession>A0A0N7MSH2</accession>
<dbReference type="Proteomes" id="UP000182011">
    <property type="component" value="Unassembled WGS sequence"/>
</dbReference>
<proteinExistence type="predicted"/>
<dbReference type="Gene3D" id="3.40.50.300">
    <property type="entry name" value="P-loop containing nucleotide triphosphate hydrolases"/>
    <property type="match status" value="1"/>
</dbReference>
<dbReference type="GO" id="GO:0005776">
    <property type="term" value="C:autophagosome"/>
    <property type="evidence" value="ECO:0007669"/>
    <property type="project" value="TreeGrafter"/>
</dbReference>
<accession>A0A0P1LI27</accession>
<keyword evidence="4" id="KW-0067">ATP-binding</keyword>
<dbReference type="GO" id="GO:0016020">
    <property type="term" value="C:membrane"/>
    <property type="evidence" value="ECO:0007669"/>
    <property type="project" value="TreeGrafter"/>
</dbReference>
<dbReference type="GO" id="GO:0005829">
    <property type="term" value="C:cytosol"/>
    <property type="evidence" value="ECO:0007669"/>
    <property type="project" value="TreeGrafter"/>
</dbReference>
<dbReference type="Pfam" id="PF13424">
    <property type="entry name" value="TPR_12"/>
    <property type="match status" value="1"/>
</dbReference>
<evidence type="ECO:0000256" key="5">
    <source>
        <dbReference type="PROSITE-ProRule" id="PRU00339"/>
    </source>
</evidence>
<feature type="repeat" description="TPR" evidence="5">
    <location>
        <begin position="860"/>
        <end position="893"/>
    </location>
</feature>
<evidence type="ECO:0000256" key="2">
    <source>
        <dbReference type="ARBA" id="ARBA00022741"/>
    </source>
</evidence>
<name>A0A0P1M8Z5_9BACT</name>
<evidence type="ECO:0000256" key="1">
    <source>
        <dbReference type="ARBA" id="ARBA00022679"/>
    </source>
</evidence>
<dbReference type="SUPFAM" id="SSF56112">
    <property type="entry name" value="Protein kinase-like (PK-like)"/>
    <property type="match status" value="1"/>
</dbReference>
<evidence type="ECO:0000256" key="3">
    <source>
        <dbReference type="ARBA" id="ARBA00022777"/>
    </source>
</evidence>
<evidence type="ECO:0000259" key="6">
    <source>
        <dbReference type="PROSITE" id="PS50011"/>
    </source>
</evidence>
<dbReference type="CDD" id="cd14014">
    <property type="entry name" value="STKc_PknB_like"/>
    <property type="match status" value="1"/>
</dbReference>
<dbReference type="SUPFAM" id="SSF48452">
    <property type="entry name" value="TPR-like"/>
    <property type="match status" value="2"/>
</dbReference>
<protein>
    <submittedName>
        <fullName evidence="7">Serine/threonine protein kinase</fullName>
    </submittedName>
</protein>
<dbReference type="InterPro" id="IPR045269">
    <property type="entry name" value="Atg1-like"/>
</dbReference>
<dbReference type="PROSITE" id="PS50005">
    <property type="entry name" value="TPR"/>
    <property type="match status" value="2"/>
</dbReference>
<dbReference type="GO" id="GO:0004674">
    <property type="term" value="F:protein serine/threonine kinase activity"/>
    <property type="evidence" value="ECO:0007669"/>
    <property type="project" value="UniProtKB-KW"/>
</dbReference>
<dbReference type="PANTHER" id="PTHR24348:SF22">
    <property type="entry name" value="NON-SPECIFIC SERINE_THREONINE PROTEIN KINASE"/>
    <property type="match status" value="1"/>
</dbReference>
<reference evidence="7 8" key="1">
    <citation type="submission" date="2015-11" db="EMBL/GenBank/DDBJ databases">
        <authorList>
            <person name="Zhang Y."/>
            <person name="Guo Z."/>
        </authorList>
    </citation>
    <scope>NUCLEOTIDE SEQUENCE [LARGE SCALE GENOMIC DNA]</scope>
    <source>
        <strain evidence="7">JGI-4</strain>
    </source>
</reference>
<dbReference type="AlphaFoldDB" id="A0A0P1M8Z5"/>
<dbReference type="SUPFAM" id="SSF52540">
    <property type="entry name" value="P-loop containing nucleoside triphosphate hydrolases"/>
    <property type="match status" value="1"/>
</dbReference>
<dbReference type="Pfam" id="PF00069">
    <property type="entry name" value="Pkinase"/>
    <property type="match status" value="1"/>
</dbReference>
<dbReference type="PANTHER" id="PTHR24348">
    <property type="entry name" value="SERINE/THREONINE-PROTEIN KINASE UNC-51-RELATED"/>
    <property type="match status" value="1"/>
</dbReference>
<sequence length="1158" mass="133185">MLLNKRYEILSKIGQGAVAEVFKARDALLNTIVALKIAKPNPVYEEKIATEFRITTQFEHPNIISAYDFGTVRICEDQKLLSRKFIVLEYCDTQDIIKYLSNAEFKDKIKIMYQICHAVHTIHKAKLVHRDLKPENILFDSTTSRIKITDLGLAIGQEQINFDELPAGTLYYLAPEILQGSKFDHRADIYSLGILFYYILNGKLPFDTDEPVEILKWHLSPRHIDFSNIPEEVQKLLNSMLEPDPSHRPQNLVEVMNLLKTLMPDLPEIKNFKVRKPFGKDEALKKAIEILKTATITTGKITLITGADGIGKTSLLRYISAEAKLLGFETILINEINIQKTLNLILKSPLASFLTPELKMKAEKLKEEKILNYHTVIEFSEFLEKLLSDASNNFPLAIFIDALNPSEPLSEIFIKSILLSDKLKRKNIAIFIACETTEFITFIAPEVEKIYLRPLNTEELKNYLYANFDFDPATAQELAEMLSEYTGGISAVLEIFSNYLQDKIDKSTIEISKIANLEFDAILNRIKQLNSTQREILDILSLASEPVEIEILSKFFNHDISSHLYQLQSFGFIKIENEKVSIAYKALKKYIESDLDEEARKRFHLNYTLAYHDEDMKNADKVLYHFAKMGDSEGVSKFAEVGIENLISKGEFKKAINLCQEIFELLPEYLKTLFKIKLGFIHLQLGNYKDAISTLENLDELDAFELKSEAYFHLGDTNKAIEILKHTFKMYDTLYEKIRIATKISQILASIGDIDTALILLELFENKRILSFIEKTDVLGDLYAGLGIIFQMKGYKEKAKIYFELSLEHRLKKQNQFKLIAGYNNIANFYSINGKYDEAITYWKKALEILKSTGNIVQSAHIYNNIGVNQFKRNNYEKALENYQKALAIYRAINDVHGVANVLGNIGELMIEEFKLGEAYKHIKEAKELHIKTNNLDGLLETDLLLLSLYLVAGDIKNAELTLNEINQKHPETPPELIECYRACIEMKKKNFAESESILMKLLNNENIKGNDDIYLKILISLLKLNYVTGGIEKLEMVRSIAENYAEQVENFNLKALLFFLISLSYEDKDKSLAVKYLNKSIESLGYEFFEPKWKIYLMLAQNYKRRGIESKFLQSFETALINFQELLQRIETPEFVKSYLADVENEKFLKILQNLKI</sequence>
<dbReference type="PROSITE" id="PS00108">
    <property type="entry name" value="PROTEIN_KINASE_ST"/>
    <property type="match status" value="1"/>
</dbReference>
<dbReference type="SMART" id="SM00220">
    <property type="entry name" value="S_TKc"/>
    <property type="match status" value="1"/>
</dbReference>
<dbReference type="InterPro" id="IPR011009">
    <property type="entry name" value="Kinase-like_dom_sf"/>
</dbReference>
<dbReference type="STRING" id="1633631.GCA_001442925_01308"/>
<evidence type="ECO:0000313" key="8">
    <source>
        <dbReference type="Proteomes" id="UP000182011"/>
    </source>
</evidence>
<dbReference type="InterPro" id="IPR011990">
    <property type="entry name" value="TPR-like_helical_dom_sf"/>
</dbReference>
<dbReference type="RefSeq" id="WP_047134182.1">
    <property type="nucleotide sequence ID" value="NZ_CZVJ01000003.1"/>
</dbReference>
<dbReference type="PROSITE" id="PS50011">
    <property type="entry name" value="PROTEIN_KINASE_DOM"/>
    <property type="match status" value="1"/>
</dbReference>
<dbReference type="InterPro" id="IPR000719">
    <property type="entry name" value="Prot_kinase_dom"/>
</dbReference>
<dbReference type="Gene3D" id="1.10.510.10">
    <property type="entry name" value="Transferase(Phosphotransferase) domain 1"/>
    <property type="match status" value="1"/>
</dbReference>
<accession>A0A0P1NWV9</accession>
<dbReference type="CDD" id="cd00267">
    <property type="entry name" value="ABC_ATPase"/>
    <property type="match status" value="1"/>
</dbReference>
<dbReference type="InterPro" id="IPR008271">
    <property type="entry name" value="Ser/Thr_kinase_AS"/>
</dbReference>
<gene>
    <name evidence="7" type="ORF">JGI4_01313</name>
</gene>
<accession>A0A0P1LPE6</accession>
<feature type="repeat" description="TPR" evidence="5">
    <location>
        <begin position="820"/>
        <end position="853"/>
    </location>
</feature>
<dbReference type="SMART" id="SM00028">
    <property type="entry name" value="TPR"/>
    <property type="match status" value="6"/>
</dbReference>
<keyword evidence="2" id="KW-0547">Nucleotide-binding</keyword>
<dbReference type="PROSITE" id="PS50293">
    <property type="entry name" value="TPR_REGION"/>
    <property type="match status" value="1"/>
</dbReference>
<accession>A0A0P1M8Z5</accession>
<dbReference type="InterPro" id="IPR027417">
    <property type="entry name" value="P-loop_NTPase"/>
</dbReference>
<evidence type="ECO:0000313" key="7">
    <source>
        <dbReference type="EMBL" id="CUU05654.1"/>
    </source>
</evidence>
<accession>A0A0N7MWU7</accession>
<dbReference type="InterPro" id="IPR019734">
    <property type="entry name" value="TPR_rpt"/>
</dbReference>
<keyword evidence="5" id="KW-0802">TPR repeat</keyword>
<dbReference type="GO" id="GO:0000407">
    <property type="term" value="C:phagophore assembly site"/>
    <property type="evidence" value="ECO:0007669"/>
    <property type="project" value="TreeGrafter"/>
</dbReference>
<keyword evidence="1" id="KW-0808">Transferase</keyword>
<dbReference type="GO" id="GO:0005524">
    <property type="term" value="F:ATP binding"/>
    <property type="evidence" value="ECO:0007669"/>
    <property type="project" value="UniProtKB-KW"/>
</dbReference>
<dbReference type="Gene3D" id="1.25.40.10">
    <property type="entry name" value="Tetratricopeptide repeat domain"/>
    <property type="match status" value="3"/>
</dbReference>
<keyword evidence="3 7" id="KW-0418">Kinase</keyword>
<dbReference type="EMBL" id="FAOP01000005">
    <property type="protein sequence ID" value="CUU05654.1"/>
    <property type="molecule type" value="Genomic_DNA"/>
</dbReference>
<organism evidence="7 8">
    <name type="scientific">Candidatus Kryptonium thompsonii</name>
    <dbReference type="NCBI Taxonomy" id="1633631"/>
    <lineage>
        <taxon>Bacteria</taxon>
        <taxon>Pseudomonadati</taxon>
        <taxon>Candidatus Kryptoniota</taxon>
        <taxon>Candidatus Kryptonium</taxon>
    </lineage>
</organism>
<keyword evidence="7" id="KW-0723">Serine/threonine-protein kinase</keyword>
<accession>A0A0S4N693</accession>